<dbReference type="EMBL" id="VUNB01000003">
    <property type="protein sequence ID" value="MST68739.1"/>
    <property type="molecule type" value="Genomic_DNA"/>
</dbReference>
<proteinExistence type="predicted"/>
<protein>
    <submittedName>
        <fullName evidence="1">Uncharacterized protein</fullName>
    </submittedName>
</protein>
<gene>
    <name evidence="1" type="ORF">FYJ66_03925</name>
</gene>
<evidence type="ECO:0000313" key="1">
    <source>
        <dbReference type="EMBL" id="MST68739.1"/>
    </source>
</evidence>
<name>A0A6A8M922_9FIRM</name>
<organism evidence="1">
    <name type="scientific">Baileyella intestinalis</name>
    <dbReference type="NCBI Taxonomy" id="2606709"/>
    <lineage>
        <taxon>Bacteria</taxon>
        <taxon>Bacillati</taxon>
        <taxon>Bacillota</taxon>
        <taxon>Clostridia</taxon>
        <taxon>Peptostreptococcales</taxon>
        <taxon>Anaerovoracaceae</taxon>
        <taxon>Baileyella</taxon>
    </lineage>
</organism>
<accession>A0A6A8M922</accession>
<dbReference type="RefSeq" id="WP_154572213.1">
    <property type="nucleotide sequence ID" value="NZ_VUNB01000003.1"/>
</dbReference>
<comment type="caution">
    <text evidence="1">The sequence shown here is derived from an EMBL/GenBank/DDBJ whole genome shotgun (WGS) entry which is preliminary data.</text>
</comment>
<sequence>MFLIRMGVPEMEEFWDMLEKKVEEGSATRDENKLYKKIGKTLHLLSMNPRYPGLNSHEISSLTSRYGRKVWESYLENRTPAAGRIFWTYGPGQGEITVVAIEPHPDDKSNAYNTITLSSMGEVLK</sequence>
<dbReference type="AlphaFoldDB" id="A0A6A8M922"/>
<reference evidence="1" key="1">
    <citation type="submission" date="2019-09" db="EMBL/GenBank/DDBJ databases">
        <title>In-depth cultivation of the pig gut microbiome towards novel bacterial diversity and tailored functional studies.</title>
        <authorList>
            <person name="Wylensek D."/>
            <person name="Hitch T.C.A."/>
            <person name="Clavel T."/>
        </authorList>
    </citation>
    <scope>NUCLEOTIDE SEQUENCE</scope>
    <source>
        <strain evidence="1">RF-744-FAT-WT-3</strain>
    </source>
</reference>